<dbReference type="PANTHER" id="PTHR33175:SF3">
    <property type="entry name" value="DNA-BINDING PROTEIN HU-BETA"/>
    <property type="match status" value="1"/>
</dbReference>
<evidence type="ECO:0008006" key="7">
    <source>
        <dbReference type="Google" id="ProtNLM"/>
    </source>
</evidence>
<protein>
    <recommendedName>
        <fullName evidence="7">Integration host factor subunit beta</fullName>
    </recommendedName>
</protein>
<dbReference type="Pfam" id="PF00216">
    <property type="entry name" value="Bac_DNA_binding"/>
    <property type="match status" value="1"/>
</dbReference>
<proteinExistence type="inferred from homology"/>
<dbReference type="EMBL" id="MKVH01000024">
    <property type="protein sequence ID" value="OJX57137.1"/>
    <property type="molecule type" value="Genomic_DNA"/>
</dbReference>
<dbReference type="GO" id="GO:0030261">
    <property type="term" value="P:chromosome condensation"/>
    <property type="evidence" value="ECO:0007669"/>
    <property type="project" value="UniProtKB-KW"/>
</dbReference>
<dbReference type="PROSITE" id="PS00045">
    <property type="entry name" value="HISTONE_LIKE"/>
    <property type="match status" value="1"/>
</dbReference>
<evidence type="ECO:0000256" key="3">
    <source>
        <dbReference type="ARBA" id="ARBA00023125"/>
    </source>
</evidence>
<comment type="caution">
    <text evidence="5">The sequence shown here is derived from an EMBL/GenBank/DDBJ whole genome shotgun (WGS) entry which is preliminary data.</text>
</comment>
<keyword evidence="2" id="KW-0226">DNA condensation</keyword>
<dbReference type="InterPro" id="IPR010992">
    <property type="entry name" value="IHF-like_DNA-bd_dom_sf"/>
</dbReference>
<gene>
    <name evidence="5" type="ORF">BGO89_11585</name>
</gene>
<reference evidence="5 6" key="1">
    <citation type="submission" date="2016-09" db="EMBL/GenBank/DDBJ databases">
        <title>Genome-resolved meta-omics ties microbial dynamics to process performance in biotechnology for thiocyanate degradation.</title>
        <authorList>
            <person name="Kantor R.S."/>
            <person name="Huddy R.J."/>
            <person name="Iyer R."/>
            <person name="Thomas B.C."/>
            <person name="Brown C.T."/>
            <person name="Anantharaman K."/>
            <person name="Tringe S."/>
            <person name="Hettich R.L."/>
            <person name="Harrison S.T."/>
            <person name="Banfield J.F."/>
        </authorList>
    </citation>
    <scope>NUCLEOTIDE SEQUENCE [LARGE SCALE GENOMIC DNA]</scope>
    <source>
        <strain evidence="5">59-99</strain>
    </source>
</reference>
<dbReference type="InterPro" id="IPR000119">
    <property type="entry name" value="Hist_DNA-bd"/>
</dbReference>
<dbReference type="InterPro" id="IPR020816">
    <property type="entry name" value="Histone-like_DNA-bd_CS"/>
</dbReference>
<evidence type="ECO:0000256" key="1">
    <source>
        <dbReference type="ARBA" id="ARBA00010529"/>
    </source>
</evidence>
<dbReference type="AlphaFoldDB" id="A0A1M3KXM5"/>
<name>A0A1M3KXM5_9BACT</name>
<dbReference type="GO" id="GO:0030527">
    <property type="term" value="F:structural constituent of chromatin"/>
    <property type="evidence" value="ECO:0007669"/>
    <property type="project" value="InterPro"/>
</dbReference>
<dbReference type="PRINTS" id="PR01727">
    <property type="entry name" value="DNABINDINGHU"/>
</dbReference>
<dbReference type="CDD" id="cd13836">
    <property type="entry name" value="IHF_B"/>
    <property type="match status" value="1"/>
</dbReference>
<organism evidence="5 6">
    <name type="scientific">Candidatus Kapaibacterium thiocyanatum</name>
    <dbReference type="NCBI Taxonomy" id="1895771"/>
    <lineage>
        <taxon>Bacteria</taxon>
        <taxon>Pseudomonadati</taxon>
        <taxon>Candidatus Kapaibacteriota</taxon>
        <taxon>Candidatus Kapaibacteriia</taxon>
        <taxon>Candidatus Kapaibacteriales</taxon>
        <taxon>Candidatus Kapaibacteriaceae</taxon>
        <taxon>Candidatus Kapaibacterium</taxon>
    </lineage>
</organism>
<evidence type="ECO:0000256" key="2">
    <source>
        <dbReference type="ARBA" id="ARBA00023067"/>
    </source>
</evidence>
<dbReference type="PANTHER" id="PTHR33175">
    <property type="entry name" value="DNA-BINDING PROTEIN HU"/>
    <property type="match status" value="1"/>
</dbReference>
<comment type="similarity">
    <text evidence="1 4">Belongs to the bacterial histone-like protein family.</text>
</comment>
<keyword evidence="3" id="KW-0238">DNA-binding</keyword>
<dbReference type="Proteomes" id="UP000184233">
    <property type="component" value="Unassembled WGS sequence"/>
</dbReference>
<accession>A0A1M3KXM5</accession>
<dbReference type="SUPFAM" id="SSF47729">
    <property type="entry name" value="IHF-like DNA-binding proteins"/>
    <property type="match status" value="1"/>
</dbReference>
<dbReference type="STRING" id="1895771.BGO89_11585"/>
<dbReference type="SMART" id="SM00411">
    <property type="entry name" value="BHL"/>
    <property type="match status" value="1"/>
</dbReference>
<sequence>MDNSRFEAHLNVTKADIVDKIANETGLTKLETKAVVDGLLLSIIESLADGKRIELRGFGVFSVKSRKPRMARNPRTGDPVPLEERFIPTFKVSSEFQEKVHERLRSESVTPTNGQ</sequence>
<evidence type="ECO:0000256" key="4">
    <source>
        <dbReference type="RuleBase" id="RU003939"/>
    </source>
</evidence>
<evidence type="ECO:0000313" key="6">
    <source>
        <dbReference type="Proteomes" id="UP000184233"/>
    </source>
</evidence>
<evidence type="ECO:0000313" key="5">
    <source>
        <dbReference type="EMBL" id="OJX57137.1"/>
    </source>
</evidence>
<dbReference type="GO" id="GO:0003677">
    <property type="term" value="F:DNA binding"/>
    <property type="evidence" value="ECO:0007669"/>
    <property type="project" value="UniProtKB-KW"/>
</dbReference>
<dbReference type="Gene3D" id="4.10.520.10">
    <property type="entry name" value="IHF-like DNA-binding proteins"/>
    <property type="match status" value="1"/>
</dbReference>